<dbReference type="PROSITE" id="PS50022">
    <property type="entry name" value="FA58C_3"/>
    <property type="match status" value="1"/>
</dbReference>
<comment type="caution">
    <text evidence="6">The sequence shown here is derived from an EMBL/GenBank/DDBJ whole genome shotgun (WGS) entry which is preliminary data.</text>
</comment>
<protein>
    <submittedName>
        <fullName evidence="6">Family 43 glycosylhydrolase</fullName>
    </submittedName>
</protein>
<evidence type="ECO:0000313" key="7">
    <source>
        <dbReference type="Proteomes" id="UP001589828"/>
    </source>
</evidence>
<accession>A0ABV6LG04</accession>
<dbReference type="InterPro" id="IPR036116">
    <property type="entry name" value="FN3_sf"/>
</dbReference>
<dbReference type="Pfam" id="PF00754">
    <property type="entry name" value="F5_F8_type_C"/>
    <property type="match status" value="1"/>
</dbReference>
<dbReference type="Proteomes" id="UP001589828">
    <property type="component" value="Unassembled WGS sequence"/>
</dbReference>
<evidence type="ECO:0000256" key="1">
    <source>
        <dbReference type="ARBA" id="ARBA00009865"/>
    </source>
</evidence>
<keyword evidence="3 4" id="KW-0326">Glycosidase</keyword>
<dbReference type="CDD" id="cd00063">
    <property type="entry name" value="FN3"/>
    <property type="match status" value="1"/>
</dbReference>
<proteinExistence type="inferred from homology"/>
<dbReference type="Pfam" id="PF04616">
    <property type="entry name" value="Glyco_hydro_43"/>
    <property type="match status" value="1"/>
</dbReference>
<dbReference type="InterPro" id="IPR008979">
    <property type="entry name" value="Galactose-bd-like_sf"/>
</dbReference>
<evidence type="ECO:0000259" key="5">
    <source>
        <dbReference type="PROSITE" id="PS50022"/>
    </source>
</evidence>
<dbReference type="PANTHER" id="PTHR42812:SF12">
    <property type="entry name" value="BETA-XYLOSIDASE-RELATED"/>
    <property type="match status" value="1"/>
</dbReference>
<gene>
    <name evidence="6" type="ORF">ACFFGT_29350</name>
</gene>
<evidence type="ECO:0000313" key="6">
    <source>
        <dbReference type="EMBL" id="MFC0518356.1"/>
    </source>
</evidence>
<evidence type="ECO:0000256" key="3">
    <source>
        <dbReference type="ARBA" id="ARBA00023295"/>
    </source>
</evidence>
<dbReference type="InterPro" id="IPR006710">
    <property type="entry name" value="Glyco_hydro_43"/>
</dbReference>
<evidence type="ECO:0000256" key="4">
    <source>
        <dbReference type="RuleBase" id="RU361187"/>
    </source>
</evidence>
<comment type="similarity">
    <text evidence="1 4">Belongs to the glycosyl hydrolase 43 family.</text>
</comment>
<dbReference type="SUPFAM" id="SSF49785">
    <property type="entry name" value="Galactose-binding domain-like"/>
    <property type="match status" value="1"/>
</dbReference>
<dbReference type="SUPFAM" id="SSF49265">
    <property type="entry name" value="Fibronectin type III"/>
    <property type="match status" value="1"/>
</dbReference>
<name>A0ABV6LG04_9SPHI</name>
<evidence type="ECO:0000256" key="2">
    <source>
        <dbReference type="ARBA" id="ARBA00022801"/>
    </source>
</evidence>
<sequence>MISFKIHRLVIADSLVVKRWLFALLMLLSLQNASAQTRRGIKTFCNPINLPYNFQTDGVMRREAADPTIVLYQNRYWLFASKQKGYWYSADMLDWNFVKPEGLPLDVYAPSIAVVNGKLIFFGGNNTGAFTTDDPLEGKWVNINGYAPGCTDPALFQDTDGKVYLYNGCSDVNPIQYVQLDAKTFLPIGEHVPLFNSNTIKHGWEVPGDTNGEQNAKPWIEGSYMNKIGGKYYLQYAGPGTQFKTYADGVYVADKATGPFVYASYNPFSFKPTGFITGGGHSATFADKYGEYWHIATGTISVRHMFERRLVLFPTFVTGDGQLVTDTYLGDYPQYAPGTFKHNLLKKSPPWMLLSYNKKATASSVLDATGKQNFDIGNAFDEEIRTWWSAKTGNAGEWLSVDMEKVCTINAIQVNFADEGAKAEAFTTFYGYGYQYLIEASVDGKAWNILINKKKVEETPHDYTQLYRSVKARYIRITNVYSPANSLFSLSDLRVFGIAPGIKPALVKHILVARNITDRRSVHLEWDAAKGAEFYIVRYGIAPNKLYSSYQVYKNTGLDINSLNTDVDYYFTVDAVNATGITFGKAPLKKY</sequence>
<feature type="domain" description="F5/8 type C" evidence="5">
    <location>
        <begin position="339"/>
        <end position="498"/>
    </location>
</feature>
<dbReference type="InterPro" id="IPR003961">
    <property type="entry name" value="FN3_dom"/>
</dbReference>
<organism evidence="6 7">
    <name type="scientific">Mucilaginibacter angelicae</name>
    <dbReference type="NCBI Taxonomy" id="869718"/>
    <lineage>
        <taxon>Bacteria</taxon>
        <taxon>Pseudomonadati</taxon>
        <taxon>Bacteroidota</taxon>
        <taxon>Sphingobacteriia</taxon>
        <taxon>Sphingobacteriales</taxon>
        <taxon>Sphingobacteriaceae</taxon>
        <taxon>Mucilaginibacter</taxon>
    </lineage>
</organism>
<dbReference type="Gene3D" id="2.60.40.10">
    <property type="entry name" value="Immunoglobulins"/>
    <property type="match status" value="1"/>
</dbReference>
<dbReference type="RefSeq" id="WP_377026078.1">
    <property type="nucleotide sequence ID" value="NZ_JBHLTS010000078.1"/>
</dbReference>
<dbReference type="Gene3D" id="2.115.10.20">
    <property type="entry name" value="Glycosyl hydrolase domain, family 43"/>
    <property type="match status" value="1"/>
</dbReference>
<reference evidence="6 7" key="1">
    <citation type="submission" date="2024-09" db="EMBL/GenBank/DDBJ databases">
        <authorList>
            <person name="Sun Q."/>
            <person name="Mori K."/>
        </authorList>
    </citation>
    <scope>NUCLEOTIDE SEQUENCE [LARGE SCALE GENOMIC DNA]</scope>
    <source>
        <strain evidence="6 7">NCAIM B.02415</strain>
    </source>
</reference>
<dbReference type="InterPro" id="IPR051795">
    <property type="entry name" value="Glycosyl_Hydrlase_43"/>
</dbReference>
<dbReference type="EMBL" id="JBHLTS010000078">
    <property type="protein sequence ID" value="MFC0518356.1"/>
    <property type="molecule type" value="Genomic_DNA"/>
</dbReference>
<dbReference type="Gene3D" id="2.60.120.260">
    <property type="entry name" value="Galactose-binding domain-like"/>
    <property type="match status" value="1"/>
</dbReference>
<keyword evidence="2 4" id="KW-0378">Hydrolase</keyword>
<dbReference type="PANTHER" id="PTHR42812">
    <property type="entry name" value="BETA-XYLOSIDASE"/>
    <property type="match status" value="1"/>
</dbReference>
<dbReference type="SMART" id="SM00060">
    <property type="entry name" value="FN3"/>
    <property type="match status" value="1"/>
</dbReference>
<dbReference type="InterPro" id="IPR013783">
    <property type="entry name" value="Ig-like_fold"/>
</dbReference>
<dbReference type="InterPro" id="IPR023296">
    <property type="entry name" value="Glyco_hydro_beta-prop_sf"/>
</dbReference>
<dbReference type="InterPro" id="IPR000421">
    <property type="entry name" value="FA58C"/>
</dbReference>
<dbReference type="CDD" id="cd08982">
    <property type="entry name" value="GH43-like"/>
    <property type="match status" value="1"/>
</dbReference>
<keyword evidence="7" id="KW-1185">Reference proteome</keyword>
<dbReference type="SUPFAM" id="SSF75005">
    <property type="entry name" value="Arabinanase/levansucrase/invertase"/>
    <property type="match status" value="1"/>
</dbReference>